<dbReference type="PANTHER" id="PTHR31809:SF0">
    <property type="entry name" value="BUD13 HOMOLOG"/>
    <property type="match status" value="1"/>
</dbReference>
<evidence type="ECO:0000256" key="3">
    <source>
        <dbReference type="SAM" id="MobiDB-lite"/>
    </source>
</evidence>
<dbReference type="Pfam" id="PF09736">
    <property type="entry name" value="Bud13"/>
    <property type="match status" value="1"/>
</dbReference>
<dbReference type="PANTHER" id="PTHR31809">
    <property type="entry name" value="BUD13 HOMOLOG"/>
    <property type="match status" value="1"/>
</dbReference>
<feature type="compositionally biased region" description="Polar residues" evidence="3">
    <location>
        <begin position="310"/>
        <end position="323"/>
    </location>
</feature>
<sequence length="475" mass="53994">MSSKLDYLQKYLSSDPKSTHHNSALSPLNPTPKPKKKKKFKQKAQVKSGGGFRIIDETDVFPGRNSKTHSISQPDIQDDDDDDEADERFQTQEERPQVAGIVDERPDIEIMKERFVTSNFQSVSNIKSEPLDSTEQSRIKSEPVDDPPSHSSPLTVRRRPRHDSSASDAASPPRLRHDSSGSEPVSPPRSRARVEIKTEAEDLSPPRRRAPDHSRERAEDLSPPRRRPLDDYRDGGPDLSPPRRKVKVEAEDLSPPRRRIKTEEAEPTIAVDGALSQTLDGKKAGLQNAKALKHELSTLRAKERAMFETLSSDVSGRNAQTQVRGRLKAKAEEEEQKQKEHEITEEVKAKYSRWSKGVVQAEKIQERINTDLYEMSKPLTRDADDTDLDAHLRAIEREEDPMLQFIKKKKAKRAKGLKYPSYNGPPPPPNRYGILPGYRWDGVDRSSGFEKKLFEKKNSRVALQEEAYKWSTEDM</sequence>
<dbReference type="OMA" id="FEAEFQF"/>
<accession>A0A553PJC8</accession>
<proteinExistence type="inferred from homology"/>
<feature type="compositionally biased region" description="Basic and acidic residues" evidence="3">
    <location>
        <begin position="209"/>
        <end position="236"/>
    </location>
</feature>
<dbReference type="Proteomes" id="UP000318571">
    <property type="component" value="Chromosome 11"/>
</dbReference>
<dbReference type="GO" id="GO:0003723">
    <property type="term" value="F:RNA binding"/>
    <property type="evidence" value="ECO:0007669"/>
    <property type="project" value="TreeGrafter"/>
</dbReference>
<evidence type="ECO:0000256" key="2">
    <source>
        <dbReference type="ARBA" id="ARBA00014454"/>
    </source>
</evidence>
<dbReference type="InterPro" id="IPR018609">
    <property type="entry name" value="Bud13"/>
</dbReference>
<protein>
    <recommendedName>
        <fullName evidence="2">BUD13 homolog</fullName>
    </recommendedName>
</protein>
<reference evidence="4 5" key="1">
    <citation type="journal article" date="2018" name="Nat. Ecol. Evol.">
        <title>Genomic signatures of mitonuclear coevolution across populations of Tigriopus californicus.</title>
        <authorList>
            <person name="Barreto F.S."/>
            <person name="Watson E.T."/>
            <person name="Lima T.G."/>
            <person name="Willett C.S."/>
            <person name="Edmands S."/>
            <person name="Li W."/>
            <person name="Burton R.S."/>
        </authorList>
    </citation>
    <scope>NUCLEOTIDE SEQUENCE [LARGE SCALE GENOMIC DNA]</scope>
    <source>
        <strain evidence="4 5">San Diego</strain>
    </source>
</reference>
<gene>
    <name evidence="4" type="ORF">TCAL_07853</name>
</gene>
<feature type="compositionally biased region" description="Basic and acidic residues" evidence="3">
    <location>
        <begin position="87"/>
        <end position="115"/>
    </location>
</feature>
<dbReference type="GO" id="GO:0070274">
    <property type="term" value="C:RES complex"/>
    <property type="evidence" value="ECO:0007669"/>
    <property type="project" value="TreeGrafter"/>
</dbReference>
<feature type="region of interest" description="Disordered" evidence="3">
    <location>
        <begin position="1"/>
        <end position="266"/>
    </location>
</feature>
<feature type="compositionally biased region" description="Polar residues" evidence="3">
    <location>
        <begin position="116"/>
        <end position="134"/>
    </location>
</feature>
<dbReference type="GO" id="GO:0000398">
    <property type="term" value="P:mRNA splicing, via spliceosome"/>
    <property type="evidence" value="ECO:0007669"/>
    <property type="project" value="TreeGrafter"/>
</dbReference>
<comment type="caution">
    <text evidence="4">The sequence shown here is derived from an EMBL/GenBank/DDBJ whole genome shotgun (WGS) entry which is preliminary data.</text>
</comment>
<evidence type="ECO:0000313" key="5">
    <source>
        <dbReference type="Proteomes" id="UP000318571"/>
    </source>
</evidence>
<feature type="compositionally biased region" description="Basic residues" evidence="3">
    <location>
        <begin position="33"/>
        <end position="44"/>
    </location>
</feature>
<dbReference type="STRING" id="6832.A0A553PJC8"/>
<comment type="similarity">
    <text evidence="1">Belongs to the CWC26 family.</text>
</comment>
<dbReference type="EMBL" id="VCGU01000003">
    <property type="protein sequence ID" value="TRY77773.1"/>
    <property type="molecule type" value="Genomic_DNA"/>
</dbReference>
<organism evidence="4 5">
    <name type="scientific">Tigriopus californicus</name>
    <name type="common">Marine copepod</name>
    <dbReference type="NCBI Taxonomy" id="6832"/>
    <lineage>
        <taxon>Eukaryota</taxon>
        <taxon>Metazoa</taxon>
        <taxon>Ecdysozoa</taxon>
        <taxon>Arthropoda</taxon>
        <taxon>Crustacea</taxon>
        <taxon>Multicrustacea</taxon>
        <taxon>Hexanauplia</taxon>
        <taxon>Copepoda</taxon>
        <taxon>Harpacticoida</taxon>
        <taxon>Harpacticidae</taxon>
        <taxon>Tigriopus</taxon>
    </lineage>
</organism>
<dbReference type="OrthoDB" id="6022at2759"/>
<feature type="region of interest" description="Disordered" evidence="3">
    <location>
        <begin position="310"/>
        <end position="343"/>
    </location>
</feature>
<keyword evidence="5" id="KW-1185">Reference proteome</keyword>
<feature type="compositionally biased region" description="Acidic residues" evidence="3">
    <location>
        <begin position="76"/>
        <end position="86"/>
    </location>
</feature>
<dbReference type="AlphaFoldDB" id="A0A553PJC8"/>
<feature type="region of interest" description="Disordered" evidence="3">
    <location>
        <begin position="416"/>
        <end position="435"/>
    </location>
</feature>
<dbReference type="InterPro" id="IPR051112">
    <property type="entry name" value="CWC26_splicing_factor"/>
</dbReference>
<evidence type="ECO:0000256" key="1">
    <source>
        <dbReference type="ARBA" id="ARBA00011069"/>
    </source>
</evidence>
<dbReference type="GO" id="GO:0005684">
    <property type="term" value="C:U2-type spliceosomal complex"/>
    <property type="evidence" value="ECO:0007669"/>
    <property type="project" value="TreeGrafter"/>
</dbReference>
<feature type="compositionally biased region" description="Polar residues" evidence="3">
    <location>
        <begin position="11"/>
        <end position="28"/>
    </location>
</feature>
<evidence type="ECO:0000313" key="4">
    <source>
        <dbReference type="EMBL" id="TRY77773.1"/>
    </source>
</evidence>
<name>A0A553PJC8_TIGCA</name>